<keyword evidence="1" id="KW-0472">Membrane</keyword>
<evidence type="ECO:0000313" key="2">
    <source>
        <dbReference type="EMBL" id="EJJ03659.1"/>
    </source>
</evidence>
<dbReference type="EMBL" id="AJGV01000175">
    <property type="protein sequence ID" value="EJJ03659.1"/>
    <property type="molecule type" value="Genomic_DNA"/>
</dbReference>
<keyword evidence="1" id="KW-1133">Transmembrane helix</keyword>
<dbReference type="RefSeq" id="WP_006607122.1">
    <property type="nucleotide sequence ID" value="NZ_CP072931.1"/>
</dbReference>
<feature type="transmembrane region" description="Helical" evidence="1">
    <location>
        <begin position="308"/>
        <end position="326"/>
    </location>
</feature>
<feature type="transmembrane region" description="Helical" evidence="1">
    <location>
        <begin position="90"/>
        <end position="110"/>
    </location>
</feature>
<evidence type="ECO:0008006" key="3">
    <source>
        <dbReference type="Google" id="ProtNLM"/>
    </source>
</evidence>
<feature type="transmembrane region" description="Helical" evidence="1">
    <location>
        <begin position="143"/>
        <end position="161"/>
    </location>
</feature>
<feature type="transmembrane region" description="Helical" evidence="1">
    <location>
        <begin position="117"/>
        <end position="137"/>
    </location>
</feature>
<comment type="caution">
    <text evidence="2">The sequence shown here is derived from an EMBL/GenBank/DDBJ whole genome shotgun (WGS) entry which is preliminary data.</text>
</comment>
<keyword evidence="1" id="KW-0812">Transmembrane</keyword>
<organism evidence="2">
    <name type="scientific">Streptomyces auratus AGR0001</name>
    <dbReference type="NCBI Taxonomy" id="1160718"/>
    <lineage>
        <taxon>Bacteria</taxon>
        <taxon>Bacillati</taxon>
        <taxon>Actinomycetota</taxon>
        <taxon>Actinomycetes</taxon>
        <taxon>Kitasatosporales</taxon>
        <taxon>Streptomycetaceae</taxon>
        <taxon>Streptomyces</taxon>
    </lineage>
</organism>
<feature type="transmembrane region" description="Helical" evidence="1">
    <location>
        <begin position="16"/>
        <end position="40"/>
    </location>
</feature>
<evidence type="ECO:0000256" key="1">
    <source>
        <dbReference type="SAM" id="Phobius"/>
    </source>
</evidence>
<feature type="transmembrane region" description="Helical" evidence="1">
    <location>
        <begin position="209"/>
        <end position="227"/>
    </location>
</feature>
<accession>J1RH37</accession>
<dbReference type="STRING" id="1160718.SU9_28079"/>
<dbReference type="HOGENOM" id="CLU_025442_0_0_11"/>
<feature type="transmembrane region" description="Helical" evidence="1">
    <location>
        <begin position="283"/>
        <end position="301"/>
    </location>
</feature>
<proteinExistence type="predicted"/>
<dbReference type="AlphaFoldDB" id="J1RH37"/>
<dbReference type="eggNOG" id="ENOG5033PE4">
    <property type="taxonomic scope" value="Bacteria"/>
</dbReference>
<name>J1RH37_9ACTN</name>
<reference evidence="2" key="1">
    <citation type="journal article" date="2012" name="J. Bacteriol.">
        <title>Genome Sequence of Streptomyces auratus Strain AGR0001, a Phoslactomycin-Producing Actinomycete.</title>
        <authorList>
            <person name="Han X."/>
            <person name="Li M."/>
            <person name="Ding Z."/>
            <person name="Zhao J."/>
            <person name="Ji K."/>
            <person name="Wen M."/>
            <person name="Lu T."/>
        </authorList>
    </citation>
    <scope>NUCLEOTIDE SEQUENCE [LARGE SCALE GENOMIC DNA]</scope>
    <source>
        <strain evidence="2">AGR0001</strain>
    </source>
</reference>
<gene>
    <name evidence="2" type="ORF">SU9_28079</name>
</gene>
<sequence length="494" mass="52257">MLSAVPIPPRPRLTRAGVAAGSTLPLVAVALAFTLSQLLFVAPGLHLGWDESVYVSQVAPHLPSAYFSAPRARGVPVLVAPLAILTSSTLALRIYLAVLSGGALFLALWVWRRLRPVPVLALAGVLFAGLWVTQLYGPQAMPNLWVAFAGLAAVGCFLRAAQDRADRSALLQLTCALASVALFRPSDAVWLTLPMAAATLLVPHWRRPALLAVIVAGLALGGAPWVIEAYASYGGIAARLNRSSAIEGGIGWHLAVGDILRTMDGGTMLCRPCTRAWQHPGAAVWWFVLPLAAAGGVLAAARARRLATALIPVLCGLSVALPYLLLIDYAAPRFLLPAYALAAVPVADCALTLTTSVRPSLRPATLALIATLVTAQTVSQYVLLTHAVQVSAAGNGDYTRIAADLRTLGVRPPCLLTGRLATPVGYEARCASGQTAGHNRNTTRTAILQTARGEPVALLVRPRHRPPAYARTWTPHPLPGLRSHHGYRVYLSPR</sequence>
<dbReference type="PATRIC" id="fig|1160718.3.peg.5684"/>
<protein>
    <recommendedName>
        <fullName evidence="3">Integral membrane protein</fullName>
    </recommendedName>
</protein>